<evidence type="ECO:0000256" key="7">
    <source>
        <dbReference type="ARBA" id="ARBA00022989"/>
    </source>
</evidence>
<feature type="transmembrane region" description="Helical" evidence="10">
    <location>
        <begin position="353"/>
        <end position="377"/>
    </location>
</feature>
<reference evidence="12 13" key="1">
    <citation type="journal article" date="2017" name="Antonie Van Leeuwenhoek">
        <title>Phylogenomic resolution of the bacterial genus Pantoea and its relationship with Erwinia and Tatumella.</title>
        <authorList>
            <person name="Palmer M."/>
            <person name="Steenkamp E.T."/>
            <person name="Coetzee M.P."/>
            <person name="Chan W.Y."/>
            <person name="van Zyl E."/>
            <person name="De Maayer P."/>
            <person name="Coutinho T.A."/>
            <person name="Blom J."/>
            <person name="Smits T.H."/>
            <person name="Duffy B."/>
            <person name="Venter S.N."/>
        </authorList>
    </citation>
    <scope>NUCLEOTIDE SEQUENCE [LARGE SCALE GENOMIC DNA]</scope>
    <source>
        <strain evidence="12 13">LMG 26275</strain>
    </source>
</reference>
<dbReference type="InterPro" id="IPR005828">
    <property type="entry name" value="MFS_sugar_transport-like"/>
</dbReference>
<feature type="transmembrane region" description="Helical" evidence="10">
    <location>
        <begin position="415"/>
        <end position="437"/>
    </location>
</feature>
<dbReference type="InterPro" id="IPR005829">
    <property type="entry name" value="Sugar_transporter_CS"/>
</dbReference>
<feature type="transmembrane region" description="Helical" evidence="10">
    <location>
        <begin position="72"/>
        <end position="89"/>
    </location>
</feature>
<keyword evidence="4" id="KW-1003">Cell membrane</keyword>
<dbReference type="NCBIfam" id="TIGR00879">
    <property type="entry name" value="SP"/>
    <property type="match status" value="1"/>
</dbReference>
<dbReference type="GO" id="GO:0022857">
    <property type="term" value="F:transmembrane transporter activity"/>
    <property type="evidence" value="ECO:0007669"/>
    <property type="project" value="InterPro"/>
</dbReference>
<dbReference type="InterPro" id="IPR020846">
    <property type="entry name" value="MFS_dom"/>
</dbReference>
<gene>
    <name evidence="12" type="ORF">HA51_04050</name>
</gene>
<dbReference type="PANTHER" id="PTHR48020">
    <property type="entry name" value="PROTON MYO-INOSITOL COTRANSPORTER"/>
    <property type="match status" value="1"/>
</dbReference>
<dbReference type="FunFam" id="1.20.1250.20:FF:000218">
    <property type="entry name" value="facilitated trehalose transporter Tret1"/>
    <property type="match status" value="1"/>
</dbReference>
<accession>A0A1X1D3H3</accession>
<feature type="transmembrane region" description="Helical" evidence="10">
    <location>
        <begin position="310"/>
        <end position="333"/>
    </location>
</feature>
<keyword evidence="7 10" id="KW-1133">Transmembrane helix</keyword>
<keyword evidence="8 10" id="KW-0472">Membrane</keyword>
<dbReference type="PROSITE" id="PS50850">
    <property type="entry name" value="MFS"/>
    <property type="match status" value="1"/>
</dbReference>
<dbReference type="Gene3D" id="1.20.1250.20">
    <property type="entry name" value="MFS general substrate transporter like domains"/>
    <property type="match status" value="1"/>
</dbReference>
<evidence type="ECO:0000256" key="1">
    <source>
        <dbReference type="ARBA" id="ARBA00004651"/>
    </source>
</evidence>
<feature type="transmembrane region" description="Helical" evidence="10">
    <location>
        <begin position="128"/>
        <end position="151"/>
    </location>
</feature>
<dbReference type="InterPro" id="IPR050814">
    <property type="entry name" value="Myo-inositol_Transporter"/>
</dbReference>
<evidence type="ECO:0000259" key="11">
    <source>
        <dbReference type="PROSITE" id="PS50850"/>
    </source>
</evidence>
<dbReference type="GO" id="GO:0005886">
    <property type="term" value="C:plasma membrane"/>
    <property type="evidence" value="ECO:0007669"/>
    <property type="project" value="UniProtKB-SubCell"/>
</dbReference>
<evidence type="ECO:0000256" key="2">
    <source>
        <dbReference type="ARBA" id="ARBA00010992"/>
    </source>
</evidence>
<dbReference type="InterPro" id="IPR036259">
    <property type="entry name" value="MFS_trans_sf"/>
</dbReference>
<feature type="transmembrane region" description="Helical" evidence="10">
    <location>
        <begin position="41"/>
        <end position="60"/>
    </location>
</feature>
<feature type="domain" description="Major facilitator superfamily (MFS) profile" evidence="11">
    <location>
        <begin position="4"/>
        <end position="444"/>
    </location>
</feature>
<keyword evidence="6 10" id="KW-0812">Transmembrane</keyword>
<evidence type="ECO:0000256" key="3">
    <source>
        <dbReference type="ARBA" id="ARBA00022448"/>
    </source>
</evidence>
<protein>
    <submittedName>
        <fullName evidence="12">MFS transporter</fullName>
    </submittedName>
</protein>
<comment type="subcellular location">
    <subcellularLocation>
        <location evidence="1">Cell membrane</location>
        <topology evidence="1">Multi-pass membrane protein</topology>
    </subcellularLocation>
</comment>
<feature type="transmembrane region" description="Helical" evidence="10">
    <location>
        <begin position="389"/>
        <end position="409"/>
    </location>
</feature>
<feature type="transmembrane region" description="Helical" evidence="10">
    <location>
        <begin position="163"/>
        <end position="182"/>
    </location>
</feature>
<comment type="similarity">
    <text evidence="2 9">Belongs to the major facilitator superfamily. Sugar transporter (TC 2.A.1.1) family.</text>
</comment>
<keyword evidence="3 9" id="KW-0813">Transport</keyword>
<dbReference type="PANTHER" id="PTHR48020:SF12">
    <property type="entry name" value="PROTON MYO-INOSITOL COTRANSPORTER"/>
    <property type="match status" value="1"/>
</dbReference>
<sequence>MKKITIISTLGGLCFGYDTGVISGALLFMSKDLGLTPTSEGIITSSLMFGAAIGSLLGGVFSDRYGRKRNMIWVAVIFVLGALFTALAWDVESMLIARFILGIAVGSASVTVPMYISELAPQQHRERLVTVNELMIVSGQFLAYAINAGIVNAYPELSHNWRIMLAIPAIPGALLWLGMLFMPESPRFYFHKGHGDKAREVLESLREPGQVEKELREIKRIAETDAQREPFFTAIRRKWVFQLMLVGFMMVVATRVTGVNTIMYYAPTVLKSTGLGDAAAVTAAVANGFISIVATLVGIMIIAKTSRRKMFIIGQAGVALSLALLAFAFHQFFHIQEVNGVSSLTGNFEGASYIVLALMLLFLVFMQTFIGPVFWLMMSEIFPLRIRGMGIGFSIFMMWIIDFFIQAAFPLMLSTYGGGTTFGIFSLCNVVIVILLFKYLPETKGLSLEEIEKKFRF</sequence>
<evidence type="ECO:0000256" key="6">
    <source>
        <dbReference type="ARBA" id="ARBA00022692"/>
    </source>
</evidence>
<feature type="transmembrane region" description="Helical" evidence="10">
    <location>
        <begin position="95"/>
        <end position="116"/>
    </location>
</feature>
<evidence type="ECO:0000313" key="13">
    <source>
        <dbReference type="Proteomes" id="UP000193558"/>
    </source>
</evidence>
<dbReference type="Proteomes" id="UP000193558">
    <property type="component" value="Unassembled WGS sequence"/>
</dbReference>
<evidence type="ECO:0000256" key="4">
    <source>
        <dbReference type="ARBA" id="ARBA00022475"/>
    </source>
</evidence>
<feature type="transmembrane region" description="Helical" evidence="10">
    <location>
        <begin position="7"/>
        <end position="29"/>
    </location>
</feature>
<feature type="transmembrane region" description="Helical" evidence="10">
    <location>
        <begin position="278"/>
        <end position="303"/>
    </location>
</feature>
<dbReference type="PROSITE" id="PS00216">
    <property type="entry name" value="SUGAR_TRANSPORT_1"/>
    <property type="match status" value="1"/>
</dbReference>
<dbReference type="OrthoDB" id="5368493at2"/>
<feature type="transmembrane region" description="Helical" evidence="10">
    <location>
        <begin position="243"/>
        <end position="266"/>
    </location>
</feature>
<dbReference type="RefSeq" id="WP_084932231.1">
    <property type="nucleotide sequence ID" value="NZ_MLFR01000002.1"/>
</dbReference>
<evidence type="ECO:0000256" key="10">
    <source>
        <dbReference type="SAM" id="Phobius"/>
    </source>
</evidence>
<dbReference type="SUPFAM" id="SSF103473">
    <property type="entry name" value="MFS general substrate transporter"/>
    <property type="match status" value="1"/>
</dbReference>
<evidence type="ECO:0000256" key="9">
    <source>
        <dbReference type="RuleBase" id="RU003346"/>
    </source>
</evidence>
<evidence type="ECO:0000256" key="8">
    <source>
        <dbReference type="ARBA" id="ARBA00023136"/>
    </source>
</evidence>
<dbReference type="AlphaFoldDB" id="A0A1X1D3H3"/>
<evidence type="ECO:0000256" key="5">
    <source>
        <dbReference type="ARBA" id="ARBA00022597"/>
    </source>
</evidence>
<organism evidence="12 13">
    <name type="scientific">Pantoea rwandensis</name>
    <dbReference type="NCBI Taxonomy" id="1076550"/>
    <lineage>
        <taxon>Bacteria</taxon>
        <taxon>Pseudomonadati</taxon>
        <taxon>Pseudomonadota</taxon>
        <taxon>Gammaproteobacteria</taxon>
        <taxon>Enterobacterales</taxon>
        <taxon>Erwiniaceae</taxon>
        <taxon>Pantoea</taxon>
    </lineage>
</organism>
<dbReference type="Pfam" id="PF00083">
    <property type="entry name" value="Sugar_tr"/>
    <property type="match status" value="1"/>
</dbReference>
<dbReference type="PROSITE" id="PS00217">
    <property type="entry name" value="SUGAR_TRANSPORT_2"/>
    <property type="match status" value="1"/>
</dbReference>
<evidence type="ECO:0000313" key="12">
    <source>
        <dbReference type="EMBL" id="ORM71071.1"/>
    </source>
</evidence>
<proteinExistence type="inferred from homology"/>
<dbReference type="InterPro" id="IPR003663">
    <property type="entry name" value="Sugar/inositol_transpt"/>
</dbReference>
<dbReference type="EMBL" id="MLFR01000002">
    <property type="protein sequence ID" value="ORM71071.1"/>
    <property type="molecule type" value="Genomic_DNA"/>
</dbReference>
<dbReference type="PRINTS" id="PR00171">
    <property type="entry name" value="SUGRTRNSPORT"/>
</dbReference>
<name>A0A1X1D3H3_9GAMM</name>
<keyword evidence="5" id="KW-0762">Sugar transport</keyword>
<comment type="caution">
    <text evidence="12">The sequence shown here is derived from an EMBL/GenBank/DDBJ whole genome shotgun (WGS) entry which is preliminary data.</text>
</comment>